<evidence type="ECO:0000313" key="2">
    <source>
        <dbReference type="Proteomes" id="UP000215914"/>
    </source>
</evidence>
<protein>
    <submittedName>
        <fullName evidence="1">Uncharacterized protein</fullName>
    </submittedName>
</protein>
<dbReference type="AlphaFoldDB" id="A0A251U5E0"/>
<gene>
    <name evidence="1" type="ORF">HannXRQ_Chr08g0213071</name>
</gene>
<dbReference type="InterPro" id="IPR036691">
    <property type="entry name" value="Endo/exonu/phosph_ase_sf"/>
</dbReference>
<sequence>MCVCNRDGQLTQDLPLVSAYSSFAIIGCGLGYEQQKKRVDLATNELLVTNCTHDFIGTLDYIFYSVWTLELEESER</sequence>
<name>A0A251U5E0_HELAN</name>
<dbReference type="PROSITE" id="PS51257">
    <property type="entry name" value="PROKAR_LIPOPROTEIN"/>
    <property type="match status" value="1"/>
</dbReference>
<dbReference type="EMBL" id="CM007897">
    <property type="protein sequence ID" value="OTG17521.1"/>
    <property type="molecule type" value="Genomic_DNA"/>
</dbReference>
<reference evidence="2" key="1">
    <citation type="journal article" date="2017" name="Nature">
        <title>The sunflower genome provides insights into oil metabolism, flowering and Asterid evolution.</title>
        <authorList>
            <person name="Badouin H."/>
            <person name="Gouzy J."/>
            <person name="Grassa C.J."/>
            <person name="Murat F."/>
            <person name="Staton S.E."/>
            <person name="Cottret L."/>
            <person name="Lelandais-Briere C."/>
            <person name="Owens G.L."/>
            <person name="Carrere S."/>
            <person name="Mayjonade B."/>
            <person name="Legrand L."/>
            <person name="Gill N."/>
            <person name="Kane N.C."/>
            <person name="Bowers J.E."/>
            <person name="Hubner S."/>
            <person name="Bellec A."/>
            <person name="Berard A."/>
            <person name="Berges H."/>
            <person name="Blanchet N."/>
            <person name="Boniface M.C."/>
            <person name="Brunel D."/>
            <person name="Catrice O."/>
            <person name="Chaidir N."/>
            <person name="Claudel C."/>
            <person name="Donnadieu C."/>
            <person name="Faraut T."/>
            <person name="Fievet G."/>
            <person name="Helmstetter N."/>
            <person name="King M."/>
            <person name="Knapp S.J."/>
            <person name="Lai Z."/>
            <person name="Le Paslier M.C."/>
            <person name="Lippi Y."/>
            <person name="Lorenzon L."/>
            <person name="Mandel J.R."/>
            <person name="Marage G."/>
            <person name="Marchand G."/>
            <person name="Marquand E."/>
            <person name="Bret-Mestries E."/>
            <person name="Morien E."/>
            <person name="Nambeesan S."/>
            <person name="Nguyen T."/>
            <person name="Pegot-Espagnet P."/>
            <person name="Pouilly N."/>
            <person name="Raftis F."/>
            <person name="Sallet E."/>
            <person name="Schiex T."/>
            <person name="Thomas J."/>
            <person name="Vandecasteele C."/>
            <person name="Vares D."/>
            <person name="Vear F."/>
            <person name="Vautrin S."/>
            <person name="Crespi M."/>
            <person name="Mangin B."/>
            <person name="Burke J.M."/>
            <person name="Salse J."/>
            <person name="Munos S."/>
            <person name="Vincourt P."/>
            <person name="Rieseberg L.H."/>
            <person name="Langlade N.B."/>
        </authorList>
    </citation>
    <scope>NUCLEOTIDE SEQUENCE [LARGE SCALE GENOMIC DNA]</scope>
    <source>
        <strain evidence="2">cv. SF193</strain>
    </source>
</reference>
<dbReference type="STRING" id="4232.A0A251U5E0"/>
<proteinExistence type="predicted"/>
<dbReference type="Proteomes" id="UP000215914">
    <property type="component" value="Chromosome 8"/>
</dbReference>
<accession>A0A251U5E0</accession>
<keyword evidence="2" id="KW-1185">Reference proteome</keyword>
<dbReference type="InParanoid" id="A0A251U5E0"/>
<organism evidence="1 2">
    <name type="scientific">Helianthus annuus</name>
    <name type="common">Common sunflower</name>
    <dbReference type="NCBI Taxonomy" id="4232"/>
    <lineage>
        <taxon>Eukaryota</taxon>
        <taxon>Viridiplantae</taxon>
        <taxon>Streptophyta</taxon>
        <taxon>Embryophyta</taxon>
        <taxon>Tracheophyta</taxon>
        <taxon>Spermatophyta</taxon>
        <taxon>Magnoliopsida</taxon>
        <taxon>eudicotyledons</taxon>
        <taxon>Gunneridae</taxon>
        <taxon>Pentapetalae</taxon>
        <taxon>asterids</taxon>
        <taxon>campanulids</taxon>
        <taxon>Asterales</taxon>
        <taxon>Asteraceae</taxon>
        <taxon>Asteroideae</taxon>
        <taxon>Heliantheae alliance</taxon>
        <taxon>Heliantheae</taxon>
        <taxon>Helianthus</taxon>
    </lineage>
</organism>
<evidence type="ECO:0000313" key="1">
    <source>
        <dbReference type="EMBL" id="OTG17521.1"/>
    </source>
</evidence>
<dbReference type="Gene3D" id="3.60.10.10">
    <property type="entry name" value="Endonuclease/exonuclease/phosphatase"/>
    <property type="match status" value="1"/>
</dbReference>